<feature type="compositionally biased region" description="Low complexity" evidence="1">
    <location>
        <begin position="41"/>
        <end position="53"/>
    </location>
</feature>
<name>A0AAD4E8E4_9AGAM</name>
<gene>
    <name evidence="2" type="ORF">F5891DRAFT_1187341</name>
</gene>
<sequence length="212" mass="22807">MSAITGMSGGSTSSTSAAAGTSGDIIMSGTNTIASPPPPSSAATRPTISTTSSTRKRSHNATSMFHDDAATFASTKQKSRATQSRADSGQSAMMTSAARAAKIMPAAAVVGMQGSINRLTDVIEKGMVTDVERLEKQRHAALHILNGEDADYYPLQERVIVMHMFADDPAVTDVYLQNDNKDTRYAFIQHMIQYRFQKVPQAPQVPYVHPQL</sequence>
<feature type="region of interest" description="Disordered" evidence="1">
    <location>
        <begin position="1"/>
        <end position="93"/>
    </location>
</feature>
<feature type="compositionally biased region" description="Polar residues" evidence="1">
    <location>
        <begin position="72"/>
        <end position="93"/>
    </location>
</feature>
<dbReference type="RefSeq" id="XP_041227067.1">
    <property type="nucleotide sequence ID" value="XM_041366826.1"/>
</dbReference>
<evidence type="ECO:0000313" key="2">
    <source>
        <dbReference type="EMBL" id="KAG1901492.1"/>
    </source>
</evidence>
<keyword evidence="3" id="KW-1185">Reference proteome</keyword>
<reference evidence="2" key="1">
    <citation type="journal article" date="2020" name="New Phytol.">
        <title>Comparative genomics reveals dynamic genome evolution in host specialist ectomycorrhizal fungi.</title>
        <authorList>
            <person name="Lofgren L.A."/>
            <person name="Nguyen N.H."/>
            <person name="Vilgalys R."/>
            <person name="Ruytinx J."/>
            <person name="Liao H.L."/>
            <person name="Branco S."/>
            <person name="Kuo A."/>
            <person name="LaButti K."/>
            <person name="Lipzen A."/>
            <person name="Andreopoulos W."/>
            <person name="Pangilinan J."/>
            <person name="Riley R."/>
            <person name="Hundley H."/>
            <person name="Na H."/>
            <person name="Barry K."/>
            <person name="Grigoriev I.V."/>
            <person name="Stajich J.E."/>
            <person name="Kennedy P.G."/>
        </authorList>
    </citation>
    <scope>NUCLEOTIDE SEQUENCE</scope>
    <source>
        <strain evidence="2">FC203</strain>
    </source>
</reference>
<comment type="caution">
    <text evidence="2">The sequence shown here is derived from an EMBL/GenBank/DDBJ whole genome shotgun (WGS) entry which is preliminary data.</text>
</comment>
<evidence type="ECO:0000313" key="3">
    <source>
        <dbReference type="Proteomes" id="UP001195769"/>
    </source>
</evidence>
<accession>A0AAD4E8E4</accession>
<evidence type="ECO:0000256" key="1">
    <source>
        <dbReference type="SAM" id="MobiDB-lite"/>
    </source>
</evidence>
<protein>
    <submittedName>
        <fullName evidence="2">Uncharacterized protein</fullName>
    </submittedName>
</protein>
<feature type="compositionally biased region" description="Low complexity" evidence="1">
    <location>
        <begin position="1"/>
        <end position="23"/>
    </location>
</feature>
<dbReference type="Proteomes" id="UP001195769">
    <property type="component" value="Unassembled WGS sequence"/>
</dbReference>
<proteinExistence type="predicted"/>
<dbReference type="EMBL" id="JABBWK010000021">
    <property type="protein sequence ID" value="KAG1901492.1"/>
    <property type="molecule type" value="Genomic_DNA"/>
</dbReference>
<organism evidence="2 3">
    <name type="scientific">Suillus fuscotomentosus</name>
    <dbReference type="NCBI Taxonomy" id="1912939"/>
    <lineage>
        <taxon>Eukaryota</taxon>
        <taxon>Fungi</taxon>
        <taxon>Dikarya</taxon>
        <taxon>Basidiomycota</taxon>
        <taxon>Agaricomycotina</taxon>
        <taxon>Agaricomycetes</taxon>
        <taxon>Agaricomycetidae</taxon>
        <taxon>Boletales</taxon>
        <taxon>Suillineae</taxon>
        <taxon>Suillaceae</taxon>
        <taxon>Suillus</taxon>
    </lineage>
</organism>
<dbReference type="GeneID" id="64661124"/>
<dbReference type="AlphaFoldDB" id="A0AAD4E8E4"/>